<protein>
    <submittedName>
        <fullName evidence="11">Preprotein translocase subunit YajC (TC 3.A.5.1.1)</fullName>
    </submittedName>
</protein>
<evidence type="ECO:0000256" key="5">
    <source>
        <dbReference type="ARBA" id="ARBA00022692"/>
    </source>
</evidence>
<evidence type="ECO:0000313" key="11">
    <source>
        <dbReference type="EMBL" id="SJN26539.1"/>
    </source>
</evidence>
<comment type="similarity">
    <text evidence="2">Belongs to the YajC family.</text>
</comment>
<dbReference type="GO" id="GO:0005886">
    <property type="term" value="C:plasma membrane"/>
    <property type="evidence" value="ECO:0007669"/>
    <property type="project" value="UniProtKB-SubCell"/>
</dbReference>
<dbReference type="GO" id="GO:0015031">
    <property type="term" value="P:protein transport"/>
    <property type="evidence" value="ECO:0007669"/>
    <property type="project" value="UniProtKB-KW"/>
</dbReference>
<dbReference type="NCBIfam" id="TIGR00739">
    <property type="entry name" value="yajC"/>
    <property type="match status" value="1"/>
</dbReference>
<keyword evidence="3" id="KW-0813">Transport</keyword>
<dbReference type="AlphaFoldDB" id="A0A1R4J3D5"/>
<dbReference type="RefSeq" id="WP_087136605.1">
    <property type="nucleotide sequence ID" value="NZ_FUKR01000032.1"/>
</dbReference>
<keyword evidence="5 10" id="KW-0812">Transmembrane</keyword>
<dbReference type="PANTHER" id="PTHR33909:SF1">
    <property type="entry name" value="SEC TRANSLOCON ACCESSORY COMPLEX SUBUNIT YAJC"/>
    <property type="match status" value="1"/>
</dbReference>
<feature type="transmembrane region" description="Helical" evidence="10">
    <location>
        <begin position="6"/>
        <end position="23"/>
    </location>
</feature>
<evidence type="ECO:0000256" key="6">
    <source>
        <dbReference type="ARBA" id="ARBA00022927"/>
    </source>
</evidence>
<evidence type="ECO:0000256" key="1">
    <source>
        <dbReference type="ARBA" id="ARBA00004162"/>
    </source>
</evidence>
<dbReference type="Pfam" id="PF02699">
    <property type="entry name" value="YajC"/>
    <property type="match status" value="1"/>
</dbReference>
<keyword evidence="9 10" id="KW-0472">Membrane</keyword>
<organism evidence="11 12">
    <name type="scientific">Mycetocola reblochoni REB411</name>
    <dbReference type="NCBI Taxonomy" id="1255698"/>
    <lineage>
        <taxon>Bacteria</taxon>
        <taxon>Bacillati</taxon>
        <taxon>Actinomycetota</taxon>
        <taxon>Actinomycetes</taxon>
        <taxon>Micrococcales</taxon>
        <taxon>Microbacteriaceae</taxon>
        <taxon>Mycetocola</taxon>
    </lineage>
</organism>
<evidence type="ECO:0000256" key="10">
    <source>
        <dbReference type="SAM" id="Phobius"/>
    </source>
</evidence>
<dbReference type="InterPro" id="IPR003849">
    <property type="entry name" value="Preprotein_translocase_YajC"/>
</dbReference>
<evidence type="ECO:0000256" key="3">
    <source>
        <dbReference type="ARBA" id="ARBA00022448"/>
    </source>
</evidence>
<sequence>MDIMQYAMLAILAVLIFFMFRNGQKRKKDLAALRSSIVPGATVMTNFGLFGSIVSIDENENKTQLEIAPGVVVGVHSQAIARVVDDVQQPADDIIGSDAPSDNDTKNN</sequence>
<keyword evidence="4" id="KW-1003">Cell membrane</keyword>
<gene>
    <name evidence="11" type="ORF">FM119_05080</name>
</gene>
<keyword evidence="6" id="KW-0653">Protein transport</keyword>
<accession>A0A1R4J3D5</accession>
<dbReference type="OrthoDB" id="3267178at2"/>
<comment type="subcellular location">
    <subcellularLocation>
        <location evidence="1">Cell membrane</location>
        <topology evidence="1">Single-pass membrane protein</topology>
    </subcellularLocation>
</comment>
<keyword evidence="8" id="KW-0811">Translocation</keyword>
<dbReference type="PANTHER" id="PTHR33909">
    <property type="entry name" value="SEC TRANSLOCON ACCESSORY COMPLEX SUBUNIT YAJC"/>
    <property type="match status" value="1"/>
</dbReference>
<keyword evidence="7 10" id="KW-1133">Transmembrane helix</keyword>
<keyword evidence="12" id="KW-1185">Reference proteome</keyword>
<evidence type="ECO:0000256" key="4">
    <source>
        <dbReference type="ARBA" id="ARBA00022475"/>
    </source>
</evidence>
<evidence type="ECO:0000256" key="2">
    <source>
        <dbReference type="ARBA" id="ARBA00006742"/>
    </source>
</evidence>
<evidence type="ECO:0000256" key="7">
    <source>
        <dbReference type="ARBA" id="ARBA00022989"/>
    </source>
</evidence>
<evidence type="ECO:0000313" key="12">
    <source>
        <dbReference type="Proteomes" id="UP000196778"/>
    </source>
</evidence>
<dbReference type="Proteomes" id="UP000196778">
    <property type="component" value="Unassembled WGS sequence"/>
</dbReference>
<name>A0A1R4J3D5_9MICO</name>
<evidence type="ECO:0000256" key="9">
    <source>
        <dbReference type="ARBA" id="ARBA00023136"/>
    </source>
</evidence>
<reference evidence="12" key="1">
    <citation type="submission" date="2017-02" db="EMBL/GenBank/DDBJ databases">
        <authorList>
            <person name="Dridi B."/>
        </authorList>
    </citation>
    <scope>NUCLEOTIDE SEQUENCE [LARGE SCALE GENOMIC DNA]</scope>
    <source>
        <strain evidence="12">EB411</strain>
    </source>
</reference>
<evidence type="ECO:0000256" key="8">
    <source>
        <dbReference type="ARBA" id="ARBA00023010"/>
    </source>
</evidence>
<dbReference type="SMART" id="SM01323">
    <property type="entry name" value="YajC"/>
    <property type="match status" value="1"/>
</dbReference>
<dbReference type="EMBL" id="FUKR01000032">
    <property type="protein sequence ID" value="SJN26539.1"/>
    <property type="molecule type" value="Genomic_DNA"/>
</dbReference>
<proteinExistence type="inferred from homology"/>